<dbReference type="KEGG" id="asw:CVS48_08125"/>
<dbReference type="Proteomes" id="UP000239990">
    <property type="component" value="Unassembled WGS sequence"/>
</dbReference>
<dbReference type="InterPro" id="IPR036086">
    <property type="entry name" value="ParB/Sulfiredoxin_sf"/>
</dbReference>
<dbReference type="SUPFAM" id="SSF110849">
    <property type="entry name" value="ParB/Sulfiredoxin"/>
    <property type="match status" value="1"/>
</dbReference>
<dbReference type="RefSeq" id="WP_100853997.1">
    <property type="nucleotide sequence ID" value="NZ_CADIJT010000003.1"/>
</dbReference>
<gene>
    <name evidence="3" type="ORF">C4E15_05885</name>
    <name evidence="2" type="ORF">N5D93_06385</name>
</gene>
<reference evidence="3 4" key="1">
    <citation type="submission" date="2018-02" db="EMBL/GenBank/DDBJ databases">
        <title>Draft Genome of Achromobacter spanius stain 6.</title>
        <authorList>
            <person name="Gunasekera T.S."/>
            <person name="Radwan O."/>
            <person name="Ruiz O.N."/>
        </authorList>
    </citation>
    <scope>NUCLEOTIDE SEQUENCE [LARGE SCALE GENOMIC DNA]</scope>
    <source>
        <strain evidence="3 4">6</strain>
    </source>
</reference>
<accession>A0A2K8S095</accession>
<dbReference type="GeneID" id="92905898"/>
<reference evidence="2" key="2">
    <citation type="submission" date="2022-09" db="EMBL/GenBank/DDBJ databases">
        <title>Intensive care unit water sources are persistently colonized with multi-drug resistant bacteria and are the site of extensive horizontal gene transfer of antibiotic resistance genes.</title>
        <authorList>
            <person name="Diorio-Toth L."/>
        </authorList>
    </citation>
    <scope>NUCLEOTIDE SEQUENCE</scope>
    <source>
        <strain evidence="2">GD03843</strain>
    </source>
</reference>
<feature type="compositionally biased region" description="Polar residues" evidence="1">
    <location>
        <begin position="317"/>
        <end position="335"/>
    </location>
</feature>
<evidence type="ECO:0000313" key="4">
    <source>
        <dbReference type="Proteomes" id="UP000239990"/>
    </source>
</evidence>
<dbReference type="EMBL" id="JAOCDZ010000003">
    <property type="protein sequence ID" value="MDH0735430.1"/>
    <property type="molecule type" value="Genomic_DNA"/>
</dbReference>
<evidence type="ECO:0000313" key="2">
    <source>
        <dbReference type="EMBL" id="MDH0735430.1"/>
    </source>
</evidence>
<organism evidence="3 4">
    <name type="scientific">Achromobacter spanius</name>
    <dbReference type="NCBI Taxonomy" id="217203"/>
    <lineage>
        <taxon>Bacteria</taxon>
        <taxon>Pseudomonadati</taxon>
        <taxon>Pseudomonadota</taxon>
        <taxon>Betaproteobacteria</taxon>
        <taxon>Burkholderiales</taxon>
        <taxon>Alcaligenaceae</taxon>
        <taxon>Achromobacter</taxon>
    </lineage>
</organism>
<feature type="compositionally biased region" description="Basic and acidic residues" evidence="1">
    <location>
        <begin position="344"/>
        <end position="360"/>
    </location>
</feature>
<evidence type="ECO:0000313" key="3">
    <source>
        <dbReference type="EMBL" id="PPA77547.1"/>
    </source>
</evidence>
<protein>
    <submittedName>
        <fullName evidence="2">ParB/RepB/Spo0J family partition protein</fullName>
    </submittedName>
</protein>
<proteinExistence type="predicted"/>
<dbReference type="Proteomes" id="UP001161094">
    <property type="component" value="Unassembled WGS sequence"/>
</dbReference>
<dbReference type="OrthoDB" id="7656008at2"/>
<comment type="caution">
    <text evidence="3">The sequence shown here is derived from an EMBL/GenBank/DDBJ whole genome shotgun (WGS) entry which is preliminary data.</text>
</comment>
<name>A0A2K8S095_9BURK</name>
<feature type="compositionally biased region" description="Basic and acidic residues" evidence="1">
    <location>
        <begin position="369"/>
        <end position="379"/>
    </location>
</feature>
<feature type="region of interest" description="Disordered" evidence="1">
    <location>
        <begin position="304"/>
        <end position="379"/>
    </location>
</feature>
<dbReference type="EMBL" id="PREU01000002">
    <property type="protein sequence ID" value="PPA77547.1"/>
    <property type="molecule type" value="Genomic_DNA"/>
</dbReference>
<evidence type="ECO:0000256" key="1">
    <source>
        <dbReference type="SAM" id="MobiDB-lite"/>
    </source>
</evidence>
<sequence>MKPASKRIDLTQMIASRLSERSPEPAAIDSALTNVITLNVRDDCRLYERNPRTVRNEKYDEIKESVRKRGLDQLISVTQRPGEKHYIPAKGGNTRLEILQELVAEGESQFLHMDFVMVPYRSEAALLAAHMVENDQRSGLLFWDAARSTFDLKQEWERERGSPLSLRDFSELLKAEEGIQASPALLSHYGFTMKHLSELACAATHLSRRDVQDRFIPARSRLATVAAKLGADANLEQAWTLAVDHMRDRYVATRALDFAAFNARLEENFGQRTQLATDEIQRAVLLIQADSDIDAITLMREAKRPSSTIPGSAIGDGTTQGESVSSLGASLSTDVDTAPPIPRVEVKTPSADRPRDRRSASSESPTQPTERRADSREAAERELWHSLEDLVAASHLQGCLMAIEELPLRFMVEVPADVGHGRGSLQEQALQGGEKAERYYAWWWLVLLSQQNTPAGLLVIPETDFKRHADSTDAWQEACEALLGDPVYADGSYHVVRRMTDPSDATGPLYLRVIQAVRMFNEAFPERSSDAFWHSVGVPLELIGGVS</sequence>
<dbReference type="AlphaFoldDB" id="A0A2K8S095"/>